<dbReference type="Gene3D" id="1.10.8.110">
    <property type="entry name" value="Photosystem I PsaF, reaction centre subunit III"/>
    <property type="match status" value="1"/>
</dbReference>
<dbReference type="OrthoDB" id="1920411at2759"/>
<keyword evidence="4" id="KW-0793">Thylakoid</keyword>
<dbReference type="EMBL" id="CP001325">
    <property type="protein sequence ID" value="ACO63132.1"/>
    <property type="molecule type" value="Genomic_DNA"/>
</dbReference>
<dbReference type="InterPro" id="IPR036577">
    <property type="entry name" value="PSI_PsaF_sf"/>
</dbReference>
<dbReference type="GO" id="GO:0009535">
    <property type="term" value="C:chloroplast thylakoid membrane"/>
    <property type="evidence" value="ECO:0007669"/>
    <property type="project" value="TreeGrafter"/>
</dbReference>
<accession>C1E4J9</accession>
<evidence type="ECO:0000313" key="6">
    <source>
        <dbReference type="Proteomes" id="UP000002009"/>
    </source>
</evidence>
<keyword evidence="2 4" id="KW-0602">Photosynthesis</keyword>
<gene>
    <name evidence="5" type="primary">PSAF</name>
    <name evidence="5" type="ORF">MICPUN_90596</name>
</gene>
<keyword evidence="4" id="KW-0150">Chloroplast</keyword>
<evidence type="ECO:0000256" key="2">
    <source>
        <dbReference type="ARBA" id="ARBA00022531"/>
    </source>
</evidence>
<comment type="similarity">
    <text evidence="1 4">Belongs to the PsaF family.</text>
</comment>
<dbReference type="GeneID" id="8243159"/>
<dbReference type="AlphaFoldDB" id="C1E4J9"/>
<dbReference type="RefSeq" id="XP_002501874.1">
    <property type="nucleotide sequence ID" value="XM_002501828.1"/>
</dbReference>
<dbReference type="InParanoid" id="C1E4J9"/>
<evidence type="ECO:0000256" key="3">
    <source>
        <dbReference type="ARBA" id="ARBA00022836"/>
    </source>
</evidence>
<dbReference type="KEGG" id="mis:MICPUN_90596"/>
<dbReference type="eggNOG" id="ENOG502QTZ8">
    <property type="taxonomic scope" value="Eukaryota"/>
</dbReference>
<dbReference type="Proteomes" id="UP000002009">
    <property type="component" value="Chromosome 4"/>
</dbReference>
<proteinExistence type="inferred from homology"/>
<sequence length="237" mass="24784">MAAIASLNAVAPAKLSSKMSTGIKAQAKVAAKAPVAVVSCSAEKAATKVAAIAAAAAIAVAAPMVAPEEAFARDVQPYAGLTPCKKNKAFAKREKQEIKALEKRLKKYDPESAPALALKATMDKTSQRFKNYGEAGLLCGADGLPHLIVDGNLEHLGEFAIPGLGFLYVAGWIGYAGRSYVMLNKEKAKPTEGEIIIDVPTALGLMMAAGAWPVKAFFELKNGTLTAPESEITVSPR</sequence>
<dbReference type="Pfam" id="PF02507">
    <property type="entry name" value="PSI_PsaF"/>
    <property type="match status" value="1"/>
</dbReference>
<evidence type="ECO:0000313" key="5">
    <source>
        <dbReference type="EMBL" id="ACO63132.1"/>
    </source>
</evidence>
<dbReference type="GO" id="GO:0009538">
    <property type="term" value="C:photosystem I reaction center"/>
    <property type="evidence" value="ECO:0007669"/>
    <property type="project" value="UniProtKB-UniRule"/>
</dbReference>
<evidence type="ECO:0000256" key="4">
    <source>
        <dbReference type="RuleBase" id="RU368107"/>
    </source>
</evidence>
<dbReference type="STRING" id="296587.C1E4J9"/>
<dbReference type="OMA" id="CIGWAGR"/>
<protein>
    <recommendedName>
        <fullName evidence="4">Photosystem I reaction center subunit III</fullName>
    </recommendedName>
    <alternativeName>
        <fullName evidence="4">PSI-F</fullName>
    </alternativeName>
</protein>
<dbReference type="InterPro" id="IPR003666">
    <property type="entry name" value="PSI_PsaF"/>
</dbReference>
<dbReference type="SUPFAM" id="SSF81536">
    <property type="entry name" value="Subunit III of photosystem I reaction centre, PsaF"/>
    <property type="match status" value="1"/>
</dbReference>
<reference evidence="5 6" key="1">
    <citation type="journal article" date="2009" name="Science">
        <title>Green evolution and dynamic adaptations revealed by genomes of the marine picoeukaryotes Micromonas.</title>
        <authorList>
            <person name="Worden A.Z."/>
            <person name="Lee J.H."/>
            <person name="Mock T."/>
            <person name="Rouze P."/>
            <person name="Simmons M.P."/>
            <person name="Aerts A.L."/>
            <person name="Allen A.E."/>
            <person name="Cuvelier M.L."/>
            <person name="Derelle E."/>
            <person name="Everett M.V."/>
            <person name="Foulon E."/>
            <person name="Grimwood J."/>
            <person name="Gundlach H."/>
            <person name="Henrissat B."/>
            <person name="Napoli C."/>
            <person name="McDonald S.M."/>
            <person name="Parker M.S."/>
            <person name="Rombauts S."/>
            <person name="Salamov A."/>
            <person name="Von Dassow P."/>
            <person name="Badger J.H."/>
            <person name="Coutinho P.M."/>
            <person name="Demir E."/>
            <person name="Dubchak I."/>
            <person name="Gentemann C."/>
            <person name="Eikrem W."/>
            <person name="Gready J.E."/>
            <person name="John U."/>
            <person name="Lanier W."/>
            <person name="Lindquist E.A."/>
            <person name="Lucas S."/>
            <person name="Mayer K.F."/>
            <person name="Moreau H."/>
            <person name="Not F."/>
            <person name="Otillar R."/>
            <person name="Panaud O."/>
            <person name="Pangilinan J."/>
            <person name="Paulsen I."/>
            <person name="Piegu B."/>
            <person name="Poliakov A."/>
            <person name="Robbens S."/>
            <person name="Schmutz J."/>
            <person name="Toulza E."/>
            <person name="Wyss T."/>
            <person name="Zelensky A."/>
            <person name="Zhou K."/>
            <person name="Armbrust E.V."/>
            <person name="Bhattacharya D."/>
            <person name="Goodenough U.W."/>
            <person name="Van de Peer Y."/>
            <person name="Grigoriev I.V."/>
        </authorList>
    </citation>
    <scope>NUCLEOTIDE SEQUENCE [LARGE SCALE GENOMIC DNA]</scope>
    <source>
        <strain evidence="6">RCC299 / NOUM17</strain>
    </source>
</reference>
<dbReference type="GO" id="GO:0015979">
    <property type="term" value="P:photosynthesis"/>
    <property type="evidence" value="ECO:0007669"/>
    <property type="project" value="UniProtKB-UniRule"/>
</dbReference>
<organism evidence="5 6">
    <name type="scientific">Micromonas commoda (strain RCC299 / NOUM17 / CCMP2709)</name>
    <name type="common">Picoplanktonic green alga</name>
    <dbReference type="NCBI Taxonomy" id="296587"/>
    <lineage>
        <taxon>Eukaryota</taxon>
        <taxon>Viridiplantae</taxon>
        <taxon>Chlorophyta</taxon>
        <taxon>Mamiellophyceae</taxon>
        <taxon>Mamiellales</taxon>
        <taxon>Mamiellaceae</taxon>
        <taxon>Micromonas</taxon>
    </lineage>
</organism>
<comment type="function">
    <text evidence="4">Participates in efficiency of electron transfer from plastocyanin to P700 (or cytochrome c553 in algae and cyanobacteria). This plastocyanin-docking protein contributes to the specific association of plastocyanin to PSI.</text>
</comment>
<keyword evidence="4" id="KW-0934">Plastid</keyword>
<dbReference type="PANTHER" id="PTHR34939:SF1">
    <property type="entry name" value="PHOTOSYSTEM I REACTION CENTER SUBUNIT III, CHLOROPLASTIC"/>
    <property type="match status" value="1"/>
</dbReference>
<dbReference type="FunCoup" id="C1E4J9">
    <property type="interactions" value="453"/>
</dbReference>
<comment type="subcellular location">
    <subcellularLocation>
        <location evidence="4">Plastid</location>
        <location evidence="4">Chloroplast thylakoid lumen</location>
    </subcellularLocation>
</comment>
<dbReference type="GO" id="GO:0009543">
    <property type="term" value="C:chloroplast thylakoid lumen"/>
    <property type="evidence" value="ECO:0007669"/>
    <property type="project" value="UniProtKB-SubCell"/>
</dbReference>
<dbReference type="PANTHER" id="PTHR34939">
    <property type="entry name" value="PHOTOSYSTEM I REACTION CENTER SUBUNIT III, CHLOROPLASTIC"/>
    <property type="match status" value="1"/>
</dbReference>
<keyword evidence="3 4" id="KW-0603">Photosystem I</keyword>
<name>C1E4J9_MICCC</name>
<evidence type="ECO:0000256" key="1">
    <source>
        <dbReference type="ARBA" id="ARBA00008386"/>
    </source>
</evidence>
<keyword evidence="6" id="KW-1185">Reference proteome</keyword>
<dbReference type="FunFam" id="1.10.8.110:FF:000001">
    <property type="entry name" value="Photosystem I reaction center subunit III"/>
    <property type="match status" value="1"/>
</dbReference>